<keyword evidence="2" id="KW-1185">Reference proteome</keyword>
<dbReference type="EMBL" id="ACNN01000035">
    <property type="protein sequence ID" value="EEN81999.1"/>
    <property type="molecule type" value="Genomic_DNA"/>
</dbReference>
<gene>
    <name evidence="1" type="ORF">POREN0001_1943</name>
</gene>
<accession>C3JCS4</accession>
<organism evidence="1 2">
    <name type="scientific">Porphyromonas endodontalis (strain ATCC 35406 / DSM 24491 / JCM 8526 / CCUG 16442 / BCRC 14492 / NCTC 13058 / HG 370)</name>
    <name type="common">Bacteroides endodontalis</name>
    <dbReference type="NCBI Taxonomy" id="553175"/>
    <lineage>
        <taxon>Bacteria</taxon>
        <taxon>Pseudomonadati</taxon>
        <taxon>Bacteroidota</taxon>
        <taxon>Bacteroidia</taxon>
        <taxon>Bacteroidales</taxon>
        <taxon>Porphyromonadaceae</taxon>
        <taxon>Porphyromonas</taxon>
    </lineage>
</organism>
<evidence type="ECO:0000313" key="1">
    <source>
        <dbReference type="EMBL" id="EEN81999.1"/>
    </source>
</evidence>
<reference evidence="1 2" key="1">
    <citation type="submission" date="2009-04" db="EMBL/GenBank/DDBJ databases">
        <authorList>
            <person name="Sebastian Y."/>
            <person name="Madupu R."/>
            <person name="Durkin A.S."/>
            <person name="Torralba M."/>
            <person name="Methe B."/>
            <person name="Sutton G.G."/>
            <person name="Strausberg R.L."/>
            <person name="Nelson K.E."/>
        </authorList>
    </citation>
    <scope>NUCLEOTIDE SEQUENCE [LARGE SCALE GENOMIC DNA]</scope>
    <source>
        <strain evidence="2">ATCC 35406 / BCRC 14492 / JCM 8526 / NCTC 13058 / HG 370</strain>
    </source>
</reference>
<name>C3JCS4_POREA</name>
<dbReference type="AlphaFoldDB" id="C3JCS4"/>
<evidence type="ECO:0000313" key="2">
    <source>
        <dbReference type="Proteomes" id="UP000004295"/>
    </source>
</evidence>
<protein>
    <submittedName>
        <fullName evidence="1">Uncharacterized protein</fullName>
    </submittedName>
</protein>
<dbReference type="Proteomes" id="UP000004295">
    <property type="component" value="Unassembled WGS sequence"/>
</dbReference>
<sequence length="37" mass="4396">MYKEDDRNTPYSPFPCPSATFYKDFSIFVGDSMPYMF</sequence>
<proteinExistence type="predicted"/>
<comment type="caution">
    <text evidence="1">The sequence shown here is derived from an EMBL/GenBank/DDBJ whole genome shotgun (WGS) entry which is preliminary data.</text>
</comment>
<dbReference type="STRING" id="553175.POREN0001_1943"/>